<accession>A0A7C0VCE6</accession>
<sequence length="108" mass="12827">MGFLYEKKAHNIIGIDLRKVTDIADFFIICTAESDIHSKALCDNLEEFLEEKGLRPHHIEGRERAHWILMDYLDFVVHIFLPEERAFYSLERLWGDAPTWEMEDETED</sequence>
<dbReference type="PANTHER" id="PTHR21043">
    <property type="entry name" value="IOJAP SUPERFAMILY ORTHOLOG"/>
    <property type="match status" value="1"/>
</dbReference>
<keyword evidence="2" id="KW-0963">Cytoplasm</keyword>
<dbReference type="Gene3D" id="3.30.460.10">
    <property type="entry name" value="Beta Polymerase, domain 2"/>
    <property type="match status" value="1"/>
</dbReference>
<comment type="function">
    <text evidence="2">Functions as a ribosomal silencing factor. Interacts with ribosomal protein uL14 (rplN), blocking formation of intersubunit bridge B8. Prevents association of the 30S and 50S ribosomal subunits and the formation of functional ribosomes, thus repressing translation.</text>
</comment>
<dbReference type="InterPro" id="IPR004394">
    <property type="entry name" value="Iojap/RsfS/C7orf30"/>
</dbReference>
<dbReference type="HAMAP" id="MF_01477">
    <property type="entry name" value="Iojap_RsfS"/>
    <property type="match status" value="1"/>
</dbReference>
<dbReference type="Pfam" id="PF02410">
    <property type="entry name" value="RsfS"/>
    <property type="match status" value="1"/>
</dbReference>
<comment type="similarity">
    <text evidence="1 2">Belongs to the Iojap/RsfS family.</text>
</comment>
<organism evidence="3">
    <name type="scientific">candidate division WOR-3 bacterium</name>
    <dbReference type="NCBI Taxonomy" id="2052148"/>
    <lineage>
        <taxon>Bacteria</taxon>
        <taxon>Bacteria division WOR-3</taxon>
    </lineage>
</organism>
<dbReference type="NCBIfam" id="TIGR00090">
    <property type="entry name" value="rsfS_iojap_ybeB"/>
    <property type="match status" value="1"/>
</dbReference>
<evidence type="ECO:0000256" key="2">
    <source>
        <dbReference type="HAMAP-Rule" id="MF_01477"/>
    </source>
</evidence>
<dbReference type="EMBL" id="DQWE01000284">
    <property type="protein sequence ID" value="HDI83326.1"/>
    <property type="molecule type" value="Genomic_DNA"/>
</dbReference>
<proteinExistence type="inferred from homology"/>
<keyword evidence="2" id="KW-0810">Translation regulation</keyword>
<dbReference type="PANTHER" id="PTHR21043:SF0">
    <property type="entry name" value="MITOCHONDRIAL ASSEMBLY OF RIBOSOMAL LARGE SUBUNIT PROTEIN 1"/>
    <property type="match status" value="1"/>
</dbReference>
<dbReference type="SUPFAM" id="SSF81301">
    <property type="entry name" value="Nucleotidyltransferase"/>
    <property type="match status" value="1"/>
</dbReference>
<dbReference type="AlphaFoldDB" id="A0A7C0VCE6"/>
<name>A0A7C0VCE6_UNCW3</name>
<dbReference type="GO" id="GO:0017148">
    <property type="term" value="P:negative regulation of translation"/>
    <property type="evidence" value="ECO:0007669"/>
    <property type="project" value="UniProtKB-UniRule"/>
</dbReference>
<dbReference type="GO" id="GO:0042256">
    <property type="term" value="P:cytosolic ribosome assembly"/>
    <property type="evidence" value="ECO:0007669"/>
    <property type="project" value="UniProtKB-UniRule"/>
</dbReference>
<comment type="subunit">
    <text evidence="2">Interacts with ribosomal protein uL14 (rplN).</text>
</comment>
<evidence type="ECO:0000313" key="3">
    <source>
        <dbReference type="EMBL" id="HDI83326.1"/>
    </source>
</evidence>
<dbReference type="InterPro" id="IPR043519">
    <property type="entry name" value="NT_sf"/>
</dbReference>
<evidence type="ECO:0000256" key="1">
    <source>
        <dbReference type="ARBA" id="ARBA00010574"/>
    </source>
</evidence>
<dbReference type="Proteomes" id="UP000885847">
    <property type="component" value="Unassembled WGS sequence"/>
</dbReference>
<protein>
    <recommendedName>
        <fullName evidence="2">Ribosomal silencing factor RsfS</fullName>
    </recommendedName>
</protein>
<comment type="subcellular location">
    <subcellularLocation>
        <location evidence="2">Cytoplasm</location>
    </subcellularLocation>
</comment>
<dbReference type="GO" id="GO:0043023">
    <property type="term" value="F:ribosomal large subunit binding"/>
    <property type="evidence" value="ECO:0007669"/>
    <property type="project" value="TreeGrafter"/>
</dbReference>
<keyword evidence="2" id="KW-0678">Repressor</keyword>
<dbReference type="GO" id="GO:0005737">
    <property type="term" value="C:cytoplasm"/>
    <property type="evidence" value="ECO:0007669"/>
    <property type="project" value="UniProtKB-SubCell"/>
</dbReference>
<gene>
    <name evidence="2 3" type="primary">rsfS</name>
    <name evidence="3" type="ORF">ENF18_05995</name>
</gene>
<comment type="caution">
    <text evidence="3">The sequence shown here is derived from an EMBL/GenBank/DDBJ whole genome shotgun (WGS) entry which is preliminary data.</text>
</comment>
<reference evidence="3" key="1">
    <citation type="journal article" date="2020" name="mSystems">
        <title>Genome- and Community-Level Interaction Insights into Carbon Utilization and Element Cycling Functions of Hydrothermarchaeota in Hydrothermal Sediment.</title>
        <authorList>
            <person name="Zhou Z."/>
            <person name="Liu Y."/>
            <person name="Xu W."/>
            <person name="Pan J."/>
            <person name="Luo Z.H."/>
            <person name="Li M."/>
        </authorList>
    </citation>
    <scope>NUCLEOTIDE SEQUENCE [LARGE SCALE GENOMIC DNA]</scope>
    <source>
        <strain evidence="3">HyVt-102</strain>
    </source>
</reference>
<dbReference type="GO" id="GO:0090071">
    <property type="term" value="P:negative regulation of ribosome biogenesis"/>
    <property type="evidence" value="ECO:0007669"/>
    <property type="project" value="UniProtKB-UniRule"/>
</dbReference>